<dbReference type="AlphaFoldDB" id="A0A3B0R6B7"/>
<dbReference type="GO" id="GO:0008311">
    <property type="term" value="F:double-stranded DNA 3'-5' DNA exonuclease activity"/>
    <property type="evidence" value="ECO:0007669"/>
    <property type="project" value="UniProtKB-EC"/>
</dbReference>
<name>A0A3B0R6B7_9ZZZZ</name>
<accession>A0A3B0R6B7</accession>
<keyword evidence="3" id="KW-0479">Metal-binding</keyword>
<protein>
    <submittedName>
        <fullName evidence="7">Exodeoxyribonuclease III</fullName>
        <ecNumber evidence="7">3.1.11.2</ecNumber>
    </submittedName>
</protein>
<dbReference type="PROSITE" id="PS00726">
    <property type="entry name" value="AP_NUCLEASE_F1_1"/>
    <property type="match status" value="1"/>
</dbReference>
<dbReference type="CDD" id="cd09086">
    <property type="entry name" value="ExoIII-like_AP-endo"/>
    <property type="match status" value="1"/>
</dbReference>
<evidence type="ECO:0000259" key="6">
    <source>
        <dbReference type="Pfam" id="PF03372"/>
    </source>
</evidence>
<evidence type="ECO:0000313" key="7">
    <source>
        <dbReference type="EMBL" id="VAV87661.1"/>
    </source>
</evidence>
<dbReference type="GO" id="GO:0006281">
    <property type="term" value="P:DNA repair"/>
    <property type="evidence" value="ECO:0007669"/>
    <property type="project" value="InterPro"/>
</dbReference>
<evidence type="ECO:0000256" key="4">
    <source>
        <dbReference type="ARBA" id="ARBA00022801"/>
    </source>
</evidence>
<dbReference type="GO" id="GO:0003677">
    <property type="term" value="F:DNA binding"/>
    <property type="evidence" value="ECO:0007669"/>
    <property type="project" value="InterPro"/>
</dbReference>
<dbReference type="InterPro" id="IPR036691">
    <property type="entry name" value="Endo/exonu/phosph_ase_sf"/>
</dbReference>
<evidence type="ECO:0000256" key="1">
    <source>
        <dbReference type="ARBA" id="ARBA00001946"/>
    </source>
</evidence>
<dbReference type="InterPro" id="IPR005135">
    <property type="entry name" value="Endo/exonuclease/phosphatase"/>
</dbReference>
<dbReference type="GO" id="GO:0004519">
    <property type="term" value="F:endonuclease activity"/>
    <property type="evidence" value="ECO:0007669"/>
    <property type="project" value="InterPro"/>
</dbReference>
<evidence type="ECO:0000256" key="5">
    <source>
        <dbReference type="ARBA" id="ARBA00022842"/>
    </source>
</evidence>
<dbReference type="InterPro" id="IPR037493">
    <property type="entry name" value="ExoIII-like"/>
</dbReference>
<keyword evidence="5" id="KW-0460">Magnesium</keyword>
<reference evidence="7" key="1">
    <citation type="submission" date="2018-06" db="EMBL/GenBank/DDBJ databases">
        <authorList>
            <person name="Zhirakovskaya E."/>
        </authorList>
    </citation>
    <scope>NUCLEOTIDE SEQUENCE</scope>
</reference>
<keyword evidence="4 7" id="KW-0378">Hydrolase</keyword>
<dbReference type="Pfam" id="PF03372">
    <property type="entry name" value="Exo_endo_phos"/>
    <property type="match status" value="1"/>
</dbReference>
<dbReference type="InterPro" id="IPR020847">
    <property type="entry name" value="AP_endonuclease_F1_BS"/>
</dbReference>
<dbReference type="Gene3D" id="3.60.10.10">
    <property type="entry name" value="Endonuclease/exonuclease/phosphatase"/>
    <property type="match status" value="1"/>
</dbReference>
<evidence type="ECO:0000256" key="3">
    <source>
        <dbReference type="ARBA" id="ARBA00022723"/>
    </source>
</evidence>
<gene>
    <name evidence="7" type="ORF">MNBD_ALPHA06-167</name>
</gene>
<dbReference type="EC" id="3.1.11.2" evidence="7"/>
<organism evidence="7">
    <name type="scientific">hydrothermal vent metagenome</name>
    <dbReference type="NCBI Taxonomy" id="652676"/>
    <lineage>
        <taxon>unclassified sequences</taxon>
        <taxon>metagenomes</taxon>
        <taxon>ecological metagenomes</taxon>
    </lineage>
</organism>
<feature type="domain" description="Endonuclease/exonuclease/phosphatase" evidence="6">
    <location>
        <begin position="6"/>
        <end position="257"/>
    </location>
</feature>
<evidence type="ECO:0000256" key="2">
    <source>
        <dbReference type="ARBA" id="ARBA00007092"/>
    </source>
</evidence>
<proteinExistence type="inferred from homology"/>
<dbReference type="PANTHER" id="PTHR43250">
    <property type="entry name" value="EXODEOXYRIBONUCLEASE III"/>
    <property type="match status" value="1"/>
</dbReference>
<dbReference type="SUPFAM" id="SSF56219">
    <property type="entry name" value="DNase I-like"/>
    <property type="match status" value="1"/>
</dbReference>
<dbReference type="GO" id="GO:0046872">
    <property type="term" value="F:metal ion binding"/>
    <property type="evidence" value="ECO:0007669"/>
    <property type="project" value="UniProtKB-KW"/>
</dbReference>
<dbReference type="EMBL" id="UOEE01000044">
    <property type="protein sequence ID" value="VAV87661.1"/>
    <property type="molecule type" value="Genomic_DNA"/>
</dbReference>
<dbReference type="PROSITE" id="PS51435">
    <property type="entry name" value="AP_NUCLEASE_F1_4"/>
    <property type="match status" value="1"/>
</dbReference>
<comment type="cofactor">
    <cofactor evidence="1">
        <name>Mg(2+)</name>
        <dbReference type="ChEBI" id="CHEBI:18420"/>
    </cofactor>
</comment>
<dbReference type="NCBIfam" id="TIGR00195">
    <property type="entry name" value="exoDNase_III"/>
    <property type="match status" value="1"/>
</dbReference>
<dbReference type="InterPro" id="IPR004808">
    <property type="entry name" value="AP_endonuc_1"/>
</dbReference>
<dbReference type="NCBIfam" id="TIGR00633">
    <property type="entry name" value="xth"/>
    <property type="match status" value="1"/>
</dbReference>
<dbReference type="PANTHER" id="PTHR43250:SF2">
    <property type="entry name" value="EXODEOXYRIBONUCLEASE III"/>
    <property type="match status" value="1"/>
</dbReference>
<comment type="similarity">
    <text evidence="2">Belongs to the DNA repair enzymes AP/ExoA family.</text>
</comment>
<sequence>MTIKIASWNVNSVRLRLPQVERFLQDQQPDVLALQEIKCLAEQFPAKAFAKAGYPHQDIVGQKGMHGVAIVSKSPLTAQASTRICPRQEARAQIVQVAGIELVNLYIPAGGDEPDINSNPKFAHKLEFLQNMTNHFAKRSDQNTSKTVLVGDLNIAPGEFDVWSHKQMKNVVSHTKIEIKALQAMQASFGFIDMARVCLPEPEKLFTWWSYRSKDWTKNNRGRRLDHIWVSKTLAGQDQAEFIAHTDCRSWERPSDHAPITLKMG</sequence>